<protein>
    <submittedName>
        <fullName evidence="13">Serine/threonine-protein kinase pkn3</fullName>
    </submittedName>
</protein>
<dbReference type="GO" id="GO:0005524">
    <property type="term" value="F:ATP binding"/>
    <property type="evidence" value="ECO:0007669"/>
    <property type="project" value="UniProtKB-UniRule"/>
</dbReference>
<dbReference type="PROSITE" id="PS50839">
    <property type="entry name" value="CHASE"/>
    <property type="match status" value="1"/>
</dbReference>
<dbReference type="PROSITE" id="PS00107">
    <property type="entry name" value="PROTEIN_KINASE_ATP"/>
    <property type="match status" value="1"/>
</dbReference>
<dbReference type="Pfam" id="PF03924">
    <property type="entry name" value="CHASE"/>
    <property type="match status" value="1"/>
</dbReference>
<evidence type="ECO:0000313" key="14">
    <source>
        <dbReference type="Proteomes" id="UP000034883"/>
    </source>
</evidence>
<sequence>MRREALMVLAFGIVLTIAATALAHERAQQHDRQRLADRAERLGDALRDELGRPLEVLRAVPSFFAANDGVPSRAAFGVFVRDALARHQGIAALEWVPFVRDADRDALGLAITEQASDGTMQPRARDALYAPLLYAEPPDGIAFGYDLMSEPVRRASVLQARELGQPVGSRRLRLVEDPEGVFSLAVYLAVYEGGARPDAIANREARALGLAIALFRLRPLLEPLVAPVVREHVELALIDPDAPEDLRVLYETAPGVASDVTSFSREVEIPFAERSFRLVARPGAGFGGARTDTLVVLVVGLVLSVLLAWGASGIARVRALEDEVRSARRLGRYVLERKLGEGGTGVVYLAKHAMMKRPTAIKILRGADRERAARFEREVQMASRLVHPNTVQVWDYGRTPSGELYYAMEHVDGLPLDLVVREEGALPPGRVVRIVRAIAEALDEAHALGIVHRDVKPANAMIAVRAGTPDAVKVLDFGLGKMLGAELTDGAAFSHEGTMIGTPVYMAPEQISAPDRIDARADLYAVGALAYHLLTGTPPFVGETPLAVATMQLRAEVEPPSQRLGRALPAELEALVMRLLEKDRARRIASARALIEAIDALGGVVPFGDDAARAWWASRGEALRAKMVAEQAAGGGAVDVDVERRVA</sequence>
<dbReference type="GO" id="GO:0004674">
    <property type="term" value="F:protein serine/threonine kinase activity"/>
    <property type="evidence" value="ECO:0007669"/>
    <property type="project" value="TreeGrafter"/>
</dbReference>
<evidence type="ECO:0000256" key="8">
    <source>
        <dbReference type="ARBA" id="ARBA00023136"/>
    </source>
</evidence>
<evidence type="ECO:0000256" key="3">
    <source>
        <dbReference type="ARBA" id="ARBA00022692"/>
    </source>
</evidence>
<dbReference type="InterPro" id="IPR017441">
    <property type="entry name" value="Protein_kinase_ATP_BS"/>
</dbReference>
<dbReference type="Gene3D" id="3.30.200.20">
    <property type="entry name" value="Phosphorylase Kinase, domain 1"/>
    <property type="match status" value="1"/>
</dbReference>
<evidence type="ECO:0000256" key="4">
    <source>
        <dbReference type="ARBA" id="ARBA00022741"/>
    </source>
</evidence>
<keyword evidence="8 10" id="KW-0472">Membrane</keyword>
<dbReference type="Gene3D" id="3.30.450.350">
    <property type="entry name" value="CHASE domain"/>
    <property type="match status" value="1"/>
</dbReference>
<dbReference type="Proteomes" id="UP000034883">
    <property type="component" value="Chromosome"/>
</dbReference>
<feature type="binding site" evidence="9">
    <location>
        <position position="362"/>
    </location>
    <ligand>
        <name>ATP</name>
        <dbReference type="ChEBI" id="CHEBI:30616"/>
    </ligand>
</feature>
<dbReference type="InterPro" id="IPR011009">
    <property type="entry name" value="Kinase-like_dom_sf"/>
</dbReference>
<keyword evidence="7 10" id="KW-1133">Transmembrane helix</keyword>
<evidence type="ECO:0000256" key="1">
    <source>
        <dbReference type="ARBA" id="ARBA00004370"/>
    </source>
</evidence>
<dbReference type="InterPro" id="IPR000719">
    <property type="entry name" value="Prot_kinase_dom"/>
</dbReference>
<dbReference type="STRING" id="927083.DB32_007702"/>
<dbReference type="PANTHER" id="PTHR43289">
    <property type="entry name" value="MITOGEN-ACTIVATED PROTEIN KINASE KINASE KINASE 20-RELATED"/>
    <property type="match status" value="1"/>
</dbReference>
<dbReference type="PROSITE" id="PS50011">
    <property type="entry name" value="PROTEIN_KINASE_DOM"/>
    <property type="match status" value="1"/>
</dbReference>
<evidence type="ECO:0000313" key="13">
    <source>
        <dbReference type="EMBL" id="AKF10553.1"/>
    </source>
</evidence>
<dbReference type="InterPro" id="IPR006189">
    <property type="entry name" value="CHASE_dom"/>
</dbReference>
<feature type="transmembrane region" description="Helical" evidence="10">
    <location>
        <begin position="294"/>
        <end position="315"/>
    </location>
</feature>
<comment type="subcellular location">
    <subcellularLocation>
        <location evidence="1">Membrane</location>
    </subcellularLocation>
</comment>
<dbReference type="InterPro" id="IPR042240">
    <property type="entry name" value="CHASE_sf"/>
</dbReference>
<keyword evidence="6 9" id="KW-0067">ATP-binding</keyword>
<dbReference type="Gene3D" id="1.10.510.10">
    <property type="entry name" value="Transferase(Phosphotransferase) domain 1"/>
    <property type="match status" value="1"/>
</dbReference>
<dbReference type="GO" id="GO:0007165">
    <property type="term" value="P:signal transduction"/>
    <property type="evidence" value="ECO:0007669"/>
    <property type="project" value="UniProtKB-ARBA"/>
</dbReference>
<dbReference type="KEGG" id="samy:DB32_007702"/>
<name>A0A0F6YM17_9BACT</name>
<dbReference type="GO" id="GO:0016020">
    <property type="term" value="C:membrane"/>
    <property type="evidence" value="ECO:0007669"/>
    <property type="project" value="UniProtKB-SubCell"/>
</dbReference>
<keyword evidence="14" id="KW-1185">Reference proteome</keyword>
<feature type="domain" description="Protein kinase" evidence="11">
    <location>
        <begin position="333"/>
        <end position="601"/>
    </location>
</feature>
<proteinExistence type="predicted"/>
<reference evidence="13 14" key="1">
    <citation type="submission" date="2015-03" db="EMBL/GenBank/DDBJ databases">
        <title>Genome assembly of Sandaracinus amylolyticus DSM 53668.</title>
        <authorList>
            <person name="Sharma G."/>
            <person name="Subramanian S."/>
        </authorList>
    </citation>
    <scope>NUCLEOTIDE SEQUENCE [LARGE SCALE GENOMIC DNA]</scope>
    <source>
        <strain evidence="13 14">DSM 53668</strain>
    </source>
</reference>
<dbReference type="SMART" id="SM01079">
    <property type="entry name" value="CHASE"/>
    <property type="match status" value="1"/>
</dbReference>
<organism evidence="13 14">
    <name type="scientific">Sandaracinus amylolyticus</name>
    <dbReference type="NCBI Taxonomy" id="927083"/>
    <lineage>
        <taxon>Bacteria</taxon>
        <taxon>Pseudomonadati</taxon>
        <taxon>Myxococcota</taxon>
        <taxon>Polyangia</taxon>
        <taxon>Polyangiales</taxon>
        <taxon>Sandaracinaceae</taxon>
        <taxon>Sandaracinus</taxon>
    </lineage>
</organism>
<evidence type="ECO:0000256" key="6">
    <source>
        <dbReference type="ARBA" id="ARBA00022840"/>
    </source>
</evidence>
<gene>
    <name evidence="13" type="ORF">DB32_007702</name>
</gene>
<evidence type="ECO:0000259" key="12">
    <source>
        <dbReference type="PROSITE" id="PS50839"/>
    </source>
</evidence>
<dbReference type="AlphaFoldDB" id="A0A0F6YM17"/>
<evidence type="ECO:0000256" key="10">
    <source>
        <dbReference type="SAM" id="Phobius"/>
    </source>
</evidence>
<dbReference type="CDD" id="cd14014">
    <property type="entry name" value="STKc_PknB_like"/>
    <property type="match status" value="1"/>
</dbReference>
<dbReference type="SUPFAM" id="SSF56112">
    <property type="entry name" value="Protein kinase-like (PK-like)"/>
    <property type="match status" value="1"/>
</dbReference>
<dbReference type="SMART" id="SM00220">
    <property type="entry name" value="S_TKc"/>
    <property type="match status" value="1"/>
</dbReference>
<evidence type="ECO:0000256" key="2">
    <source>
        <dbReference type="ARBA" id="ARBA00022679"/>
    </source>
</evidence>
<evidence type="ECO:0000256" key="5">
    <source>
        <dbReference type="ARBA" id="ARBA00022777"/>
    </source>
</evidence>
<keyword evidence="5 13" id="KW-0418">Kinase</keyword>
<feature type="domain" description="CHASE" evidence="12">
    <location>
        <begin position="124"/>
        <end position="279"/>
    </location>
</feature>
<dbReference type="Pfam" id="PF00069">
    <property type="entry name" value="Pkinase"/>
    <property type="match status" value="1"/>
</dbReference>
<dbReference type="RefSeq" id="WP_053237509.1">
    <property type="nucleotide sequence ID" value="NZ_CP011125.1"/>
</dbReference>
<evidence type="ECO:0000256" key="9">
    <source>
        <dbReference type="PROSITE-ProRule" id="PRU10141"/>
    </source>
</evidence>
<dbReference type="EMBL" id="CP011125">
    <property type="protein sequence ID" value="AKF10553.1"/>
    <property type="molecule type" value="Genomic_DNA"/>
</dbReference>
<dbReference type="OrthoDB" id="9801841at2"/>
<dbReference type="PANTHER" id="PTHR43289:SF6">
    <property type="entry name" value="SERINE_THREONINE-PROTEIN KINASE NEKL-3"/>
    <property type="match status" value="1"/>
</dbReference>
<keyword evidence="4 9" id="KW-0547">Nucleotide-binding</keyword>
<keyword evidence="3 10" id="KW-0812">Transmembrane</keyword>
<accession>A0A0F6YM17</accession>
<keyword evidence="2" id="KW-0808">Transferase</keyword>
<evidence type="ECO:0000256" key="7">
    <source>
        <dbReference type="ARBA" id="ARBA00022989"/>
    </source>
</evidence>
<evidence type="ECO:0000259" key="11">
    <source>
        <dbReference type="PROSITE" id="PS50011"/>
    </source>
</evidence>